<dbReference type="OMA" id="CNSNEQY"/>
<comment type="caution">
    <text evidence="1">The sequence shown here is derived from an EMBL/GenBank/DDBJ whole genome shotgun (WGS) entry which is preliminary data.</text>
</comment>
<organism evidence="1 2">
    <name type="scientific">Paramecium primaurelia</name>
    <dbReference type="NCBI Taxonomy" id="5886"/>
    <lineage>
        <taxon>Eukaryota</taxon>
        <taxon>Sar</taxon>
        <taxon>Alveolata</taxon>
        <taxon>Ciliophora</taxon>
        <taxon>Intramacronucleata</taxon>
        <taxon>Oligohymenophorea</taxon>
        <taxon>Peniculida</taxon>
        <taxon>Parameciidae</taxon>
        <taxon>Paramecium</taxon>
    </lineage>
</organism>
<gene>
    <name evidence="1" type="ORF">PPRIM_AZ9-3.1.T1200055</name>
</gene>
<reference evidence="1" key="1">
    <citation type="submission" date="2021-01" db="EMBL/GenBank/DDBJ databases">
        <authorList>
            <consortium name="Genoscope - CEA"/>
            <person name="William W."/>
        </authorList>
    </citation>
    <scope>NUCLEOTIDE SEQUENCE</scope>
</reference>
<evidence type="ECO:0000313" key="1">
    <source>
        <dbReference type="EMBL" id="CAD8103142.1"/>
    </source>
</evidence>
<sequence>MNSSPYIVKRKQRVGDWICGVCKNLNFSFRNQCKSNEQYPGNRCNKFPHRKSSKQQFRGFRTLVLIHYEEPIESVDELLENQIDPIVKSSLLVLDMDQF</sequence>
<accession>A0A8S1PIP1</accession>
<evidence type="ECO:0000313" key="2">
    <source>
        <dbReference type="Proteomes" id="UP000688137"/>
    </source>
</evidence>
<proteinExistence type="predicted"/>
<dbReference type="EMBL" id="CAJJDM010000123">
    <property type="protein sequence ID" value="CAD8103142.1"/>
    <property type="molecule type" value="Genomic_DNA"/>
</dbReference>
<protein>
    <recommendedName>
        <fullName evidence="3">RanBP2-type domain-containing protein</fullName>
    </recommendedName>
</protein>
<evidence type="ECO:0008006" key="3">
    <source>
        <dbReference type="Google" id="ProtNLM"/>
    </source>
</evidence>
<dbReference type="AlphaFoldDB" id="A0A8S1PIP1"/>
<dbReference type="Proteomes" id="UP000688137">
    <property type="component" value="Unassembled WGS sequence"/>
</dbReference>
<keyword evidence="2" id="KW-1185">Reference proteome</keyword>
<name>A0A8S1PIP1_PARPR</name>